<feature type="compositionally biased region" description="Basic and acidic residues" evidence="1">
    <location>
        <begin position="90"/>
        <end position="99"/>
    </location>
</feature>
<dbReference type="EMBL" id="CAKOGP040000335">
    <property type="protein sequence ID" value="CAJ1934472.1"/>
    <property type="molecule type" value="Genomic_DNA"/>
</dbReference>
<dbReference type="Proteomes" id="UP001295423">
    <property type="component" value="Unassembled WGS sequence"/>
</dbReference>
<evidence type="ECO:0000313" key="4">
    <source>
        <dbReference type="Proteomes" id="UP001295423"/>
    </source>
</evidence>
<comment type="caution">
    <text evidence="3">The sequence shown here is derived from an EMBL/GenBank/DDBJ whole genome shotgun (WGS) entry which is preliminary data.</text>
</comment>
<gene>
    <name evidence="3" type="ORF">CYCCA115_LOCUS3812</name>
</gene>
<keyword evidence="2" id="KW-0812">Transmembrane</keyword>
<evidence type="ECO:0000313" key="3">
    <source>
        <dbReference type="EMBL" id="CAJ1934472.1"/>
    </source>
</evidence>
<proteinExistence type="predicted"/>
<keyword evidence="4" id="KW-1185">Reference proteome</keyword>
<feature type="compositionally biased region" description="Basic residues" evidence="1">
    <location>
        <begin position="117"/>
        <end position="126"/>
    </location>
</feature>
<feature type="transmembrane region" description="Helical" evidence="2">
    <location>
        <begin position="12"/>
        <end position="36"/>
    </location>
</feature>
<dbReference type="InterPro" id="IPR029063">
    <property type="entry name" value="SAM-dependent_MTases_sf"/>
</dbReference>
<evidence type="ECO:0000256" key="2">
    <source>
        <dbReference type="SAM" id="Phobius"/>
    </source>
</evidence>
<accession>A0AAD2FIM6</accession>
<dbReference type="AlphaFoldDB" id="A0AAD2FIM6"/>
<dbReference type="Gene3D" id="3.40.50.150">
    <property type="entry name" value="Vaccinia Virus protein VP39"/>
    <property type="match status" value="1"/>
</dbReference>
<organism evidence="3 4">
    <name type="scientific">Cylindrotheca closterium</name>
    <dbReference type="NCBI Taxonomy" id="2856"/>
    <lineage>
        <taxon>Eukaryota</taxon>
        <taxon>Sar</taxon>
        <taxon>Stramenopiles</taxon>
        <taxon>Ochrophyta</taxon>
        <taxon>Bacillariophyta</taxon>
        <taxon>Bacillariophyceae</taxon>
        <taxon>Bacillariophycidae</taxon>
        <taxon>Bacillariales</taxon>
        <taxon>Bacillariaceae</taxon>
        <taxon>Cylindrotheca</taxon>
    </lineage>
</organism>
<sequence length="463" mass="52105">MNGNGNRFVARFFTMGLLLLIISLLSNLVVVEGWMVTEAPMVSHGQRRRPDFAAFTIKTHISTSTTRLEAKGKNKRRNRDKNAETMGEEDDKRRSDGKRIGRTRKSIDPNSNNGGFPKKKKGKPQSKKNEGTDPTETQQIVTFDQLQTKRCWLRLETKTNPSPPPPAGLPLDICLVEIQDNAWWKSQEEFQSSTIDGEQKDHEKKINNPYGTRVWPPSLALAEFLSDYILTPTDPIISESNTTTTRTTPSYQVLEIGCGTGLVSMAAALCGAKTMATDVAPMTLRLLQQGWSETCDKQRKHKEKIKAKQLRPPLPEEQGDDPCKIMDGNLEMALFDVTSSDPLPWPKEASDSNGADKPQRILVASAVFYDASLAKAIAQRCFHACHEERAWVILADDDTGLREGGREVFEVAWERLVANDSRKKKKKKSPWVHTTVEQKTVFGWVNKPVQLLHLNYPEHLQFP</sequence>
<dbReference type="Pfam" id="PF10294">
    <property type="entry name" value="Methyltransf_16"/>
    <property type="match status" value="1"/>
</dbReference>
<dbReference type="CDD" id="cd02440">
    <property type="entry name" value="AdoMet_MTases"/>
    <property type="match status" value="1"/>
</dbReference>
<evidence type="ECO:0000256" key="1">
    <source>
        <dbReference type="SAM" id="MobiDB-lite"/>
    </source>
</evidence>
<feature type="compositionally biased region" description="Polar residues" evidence="1">
    <location>
        <begin position="132"/>
        <end position="142"/>
    </location>
</feature>
<name>A0AAD2FIM6_9STRA</name>
<dbReference type="InterPro" id="IPR019410">
    <property type="entry name" value="Methyltransf_16"/>
</dbReference>
<keyword evidence="2" id="KW-0472">Membrane</keyword>
<feature type="region of interest" description="Disordered" evidence="1">
    <location>
        <begin position="63"/>
        <end position="142"/>
    </location>
</feature>
<keyword evidence="2" id="KW-1133">Transmembrane helix</keyword>
<dbReference type="PANTHER" id="PTHR14614">
    <property type="entry name" value="HEPATOCELLULAR CARCINOMA-ASSOCIATED ANTIGEN"/>
    <property type="match status" value="1"/>
</dbReference>
<dbReference type="SUPFAM" id="SSF53335">
    <property type="entry name" value="S-adenosyl-L-methionine-dependent methyltransferases"/>
    <property type="match status" value="1"/>
</dbReference>
<reference evidence="3" key="1">
    <citation type="submission" date="2023-08" db="EMBL/GenBank/DDBJ databases">
        <authorList>
            <person name="Audoor S."/>
            <person name="Bilcke G."/>
        </authorList>
    </citation>
    <scope>NUCLEOTIDE SEQUENCE</scope>
</reference>
<protein>
    <submittedName>
        <fullName evidence="3">Uncharacterized protein</fullName>
    </submittedName>
</protein>